<gene>
    <name evidence="1" type="ORF">JS09_0159</name>
</gene>
<dbReference type="EMBL" id="KF582788">
    <property type="protein sequence ID" value="AIA80125.1"/>
    <property type="molecule type" value="Genomic_DNA"/>
</dbReference>
<proteinExistence type="predicted"/>
<evidence type="ECO:0000313" key="2">
    <source>
        <dbReference type="Proteomes" id="UP000019733"/>
    </source>
</evidence>
<dbReference type="KEGG" id="vg:19524883"/>
<dbReference type="RefSeq" id="YP_009037482.1">
    <property type="nucleotide sequence ID" value="NC_024124.2"/>
</dbReference>
<accession>A0A060BHZ5</accession>
<protein>
    <recommendedName>
        <fullName evidence="3">Transcription modulator under heat shock</fullName>
    </recommendedName>
</protein>
<dbReference type="Proteomes" id="UP000019733">
    <property type="component" value="Segment"/>
</dbReference>
<keyword evidence="2" id="KW-1185">Reference proteome</keyword>
<evidence type="ECO:0008006" key="3">
    <source>
        <dbReference type="Google" id="ProtNLM"/>
    </source>
</evidence>
<dbReference type="OrthoDB" id="36199at10239"/>
<dbReference type="InterPro" id="IPR056941">
    <property type="entry name" value="Mrh-like"/>
</dbReference>
<organism evidence="1 2">
    <name type="scientific">Escherichia phage vB_EcoM_JS09</name>
    <dbReference type="NCBI Taxonomy" id="1430444"/>
    <lineage>
        <taxon>Viruses</taxon>
        <taxon>Duplodnaviria</taxon>
        <taxon>Heunggongvirae</taxon>
        <taxon>Uroviricota</taxon>
        <taxon>Caudoviricetes</taxon>
        <taxon>Pantevenvirales</taxon>
        <taxon>Straboviridae</taxon>
        <taxon>Tevenvirinae</taxon>
        <taxon>Mosigvirus</taxon>
        <taxon>Mosigvirus JS09</taxon>
    </lineage>
</organism>
<dbReference type="GeneID" id="19524883"/>
<name>A0A060BHZ5_9CAUD</name>
<evidence type="ECO:0000313" key="1">
    <source>
        <dbReference type="EMBL" id="AIA80125.1"/>
    </source>
</evidence>
<dbReference type="Pfam" id="PF24070">
    <property type="entry name" value="T4_MRH"/>
    <property type="match status" value="1"/>
</dbReference>
<reference evidence="1" key="1">
    <citation type="submission" date="2015-07" db="EMBL/GenBank/DDBJ databases">
        <title>Isolation and characterization of a novel lytic T4-like coliphage vB_EcoM_JS09 infecting APEC.</title>
        <authorList>
            <person name="Zhou Y."/>
            <person name="Bao H.D."/>
            <person name="Zhang H."/>
            <person name="Wang R."/>
        </authorList>
    </citation>
    <scope>NUCLEOTIDE SEQUENCE</scope>
</reference>
<sequence length="154" mass="17949">MDAMLFKMYLLEAKSFKHIPVEDKTPLEIAILINKSLNNPQYIVEEFCKLQIPKGYKIRVERVGAITRSKNSPFSLEEGIKDLGYESTENAVYVNPEKRLDLFEKRDHKYFAKKYFITSLADLVHLQRAIWKFFKTKGVALETFSEPASFYLGE</sequence>